<dbReference type="Proteomes" id="UP001316803">
    <property type="component" value="Unassembled WGS sequence"/>
</dbReference>
<evidence type="ECO:0000313" key="2">
    <source>
        <dbReference type="EMBL" id="KAK5956995.1"/>
    </source>
</evidence>
<gene>
    <name evidence="2" type="primary">ASH2</name>
    <name evidence="2" type="ORF">OHC33_001364</name>
</gene>
<accession>A0AAN8EMI6</accession>
<protein>
    <submittedName>
        <fullName evidence="2">Transcription factor, contains a PHD finger motif</fullName>
    </submittedName>
</protein>
<name>A0AAN8EMI6_9EURO</name>
<evidence type="ECO:0000313" key="3">
    <source>
        <dbReference type="Proteomes" id="UP001316803"/>
    </source>
</evidence>
<feature type="region of interest" description="Disordered" evidence="1">
    <location>
        <begin position="284"/>
        <end position="340"/>
    </location>
</feature>
<feature type="compositionally biased region" description="Basic and acidic residues" evidence="1">
    <location>
        <begin position="14"/>
        <end position="23"/>
    </location>
</feature>
<sequence>MDDTSITSGRGHREKIPSAKLKEQAGAATSNIDKSKPIDNKIFLPVYIVHRDPKLEAEQEELKKTFDHSKIGPDGSKHDFYTLGHHVETKEKRFYVRARRDPNSLYFHAAEAPPYYARLSDEQHPQCGIDKLRNCFSKDMLSKTGEWGHYTTKANVFAREGQFFWEAKIISQAPPGREPPKASLASFQEGDRTSTSRGGLRVGFARREAAYGEPLGNSGYSYAVATRSGFGRDYGTVRFNSEIQKIQNGQDFDDLNPGDVVGLMITLPPLEVHKKVVEGTFNPADYPHLDCGPAQPSRNKRQKTSKSGKQTGTSTSKSTKAKDREESVKPPQPTSTEPDPLRAALRAQLQPLTGTPTPSDHEIIRDRNPFVLRGQTYFECPDYTPHNDLCRPSAGSKTKTQNPETGKPYDLTTETHPNHELPHLRTLPGSKIEVWVNGKYHGVVARHLFAFLPPASFIEIGNKTSLKEGSVDDGQLGYYPALSHFTGGAVECRFDGPWWCGYERDQGGEDRSGCRAIGTRYKEQIVEDFVCDVVDEIYLERLNGSEEYMRKSVLSKEGGGV</sequence>
<dbReference type="Gene3D" id="2.60.120.920">
    <property type="match status" value="1"/>
</dbReference>
<dbReference type="GO" id="GO:0048188">
    <property type="term" value="C:Set1C/COMPASS complex"/>
    <property type="evidence" value="ECO:0007669"/>
    <property type="project" value="InterPro"/>
</dbReference>
<feature type="compositionally biased region" description="Low complexity" evidence="1">
    <location>
        <begin position="307"/>
        <end position="318"/>
    </location>
</feature>
<dbReference type="AlphaFoldDB" id="A0AAN8EMI6"/>
<feature type="region of interest" description="Disordered" evidence="1">
    <location>
        <begin position="174"/>
        <end position="198"/>
    </location>
</feature>
<dbReference type="PANTHER" id="PTHR10598:SF0">
    <property type="entry name" value="SET1_ASH2 HISTONE METHYLTRANSFERASE COMPLEX SUBUNIT ASH2"/>
    <property type="match status" value="1"/>
</dbReference>
<dbReference type="GO" id="GO:0000976">
    <property type="term" value="F:transcription cis-regulatory region binding"/>
    <property type="evidence" value="ECO:0007669"/>
    <property type="project" value="TreeGrafter"/>
</dbReference>
<proteinExistence type="predicted"/>
<evidence type="ECO:0000256" key="1">
    <source>
        <dbReference type="SAM" id="MobiDB-lite"/>
    </source>
</evidence>
<comment type="caution">
    <text evidence="2">The sequence shown here is derived from an EMBL/GenBank/DDBJ whole genome shotgun (WGS) entry which is preliminary data.</text>
</comment>
<reference evidence="2 3" key="1">
    <citation type="submission" date="2022-12" db="EMBL/GenBank/DDBJ databases">
        <title>Genomic features and morphological characterization of a novel Knufia sp. strain isolated from spacecraft assembly facility.</title>
        <authorList>
            <person name="Teixeira M."/>
            <person name="Chander A.M."/>
            <person name="Stajich J.E."/>
            <person name="Venkateswaran K."/>
        </authorList>
    </citation>
    <scope>NUCLEOTIDE SEQUENCE [LARGE SCALE GENOMIC DNA]</scope>
    <source>
        <strain evidence="2 3">FJI-L2-BK-P2</strain>
    </source>
</reference>
<dbReference type="InterPro" id="IPR043136">
    <property type="entry name" value="B30.2/SPRY_sf"/>
</dbReference>
<organism evidence="2 3">
    <name type="scientific">Knufia fluminis</name>
    <dbReference type="NCBI Taxonomy" id="191047"/>
    <lineage>
        <taxon>Eukaryota</taxon>
        <taxon>Fungi</taxon>
        <taxon>Dikarya</taxon>
        <taxon>Ascomycota</taxon>
        <taxon>Pezizomycotina</taxon>
        <taxon>Eurotiomycetes</taxon>
        <taxon>Chaetothyriomycetidae</taxon>
        <taxon>Chaetothyriales</taxon>
        <taxon>Trichomeriaceae</taxon>
        <taxon>Knufia</taxon>
    </lineage>
</organism>
<dbReference type="EMBL" id="JAKLMC020000003">
    <property type="protein sequence ID" value="KAK5956995.1"/>
    <property type="molecule type" value="Genomic_DNA"/>
</dbReference>
<keyword evidence="3" id="KW-1185">Reference proteome</keyword>
<dbReference type="PANTHER" id="PTHR10598">
    <property type="entry name" value="SET1/ASH2 HISTONE METHYLTRANSFERASE COMPLEX SUBUNIT ASH2"/>
    <property type="match status" value="1"/>
</dbReference>
<feature type="region of interest" description="Disordered" evidence="1">
    <location>
        <begin position="1"/>
        <end position="35"/>
    </location>
</feature>
<dbReference type="InterPro" id="IPR037353">
    <property type="entry name" value="ASH2"/>
</dbReference>